<reference evidence="1" key="1">
    <citation type="submission" date="2013-07" db="EMBL/GenBank/DDBJ databases">
        <title>Recent population admixture at the southern South China Sea revealed by both Illumina and Sanger sequencing.</title>
        <authorList>
            <person name="Li J."/>
            <person name="Yang Y."/>
            <person name="Fang L."/>
            <person name="Guo M."/>
            <person name="Zhou R."/>
            <person name="Shi S."/>
        </authorList>
    </citation>
    <scope>NUCLEOTIDE SEQUENCE</scope>
    <source>
        <strain evidence="1">Lr647b_ref</strain>
    </source>
</reference>
<accession>T1Z0Q8</accession>
<feature type="non-terminal residue" evidence="1">
    <location>
        <position position="94"/>
    </location>
</feature>
<evidence type="ECO:0000313" key="1">
    <source>
        <dbReference type="EMBL" id="AGU71385.1"/>
    </source>
</evidence>
<dbReference type="AlphaFoldDB" id="T1Z0Q8"/>
<name>T1Z0Q8_9MYRT</name>
<sequence length="94" mass="9994">NCSGSLDTVIRRCDNRMLFGRQTGSQTCFMRPGSIDQVGSAQCGIPPRCTGLGGVCNASSEPLYSRPARMEQKVSNFGLIQPLGQGSNLTSVPE</sequence>
<protein>
    <submittedName>
        <fullName evidence="1">Small heat-shock protein</fullName>
    </submittedName>
</protein>
<feature type="non-terminal residue" evidence="1">
    <location>
        <position position="1"/>
    </location>
</feature>
<organism evidence="1">
    <name type="scientific">Lumnitzera racemosa</name>
    <dbReference type="NCBI Taxonomy" id="99438"/>
    <lineage>
        <taxon>Eukaryota</taxon>
        <taxon>Viridiplantae</taxon>
        <taxon>Streptophyta</taxon>
        <taxon>Embryophyta</taxon>
        <taxon>Tracheophyta</taxon>
        <taxon>Spermatophyta</taxon>
        <taxon>Magnoliopsida</taxon>
        <taxon>eudicotyledons</taxon>
        <taxon>Gunneridae</taxon>
        <taxon>Pentapetalae</taxon>
        <taxon>rosids</taxon>
        <taxon>malvids</taxon>
        <taxon>Myrtales</taxon>
        <taxon>Combretaceae</taxon>
        <taxon>Lumnitzera</taxon>
    </lineage>
</organism>
<proteinExistence type="predicted"/>
<dbReference type="EMBL" id="KF477486">
    <property type="protein sequence ID" value="AGU71385.1"/>
    <property type="molecule type" value="Genomic_DNA"/>
</dbReference>